<evidence type="ECO:0000313" key="5">
    <source>
        <dbReference type="EMBL" id="OJT03020.1"/>
    </source>
</evidence>
<comment type="cofactor">
    <cofactor evidence="3">
        <name>Zn(2+)</name>
        <dbReference type="ChEBI" id="CHEBI:29105"/>
    </cofactor>
    <text evidence="3">Binds 1 divalent metal cation per subunit.</text>
</comment>
<dbReference type="AlphaFoldDB" id="A0A1M2V5V1"/>
<proteinExistence type="inferred from homology"/>
<dbReference type="Pfam" id="PF08450">
    <property type="entry name" value="SGL"/>
    <property type="match status" value="1"/>
</dbReference>
<evidence type="ECO:0000256" key="1">
    <source>
        <dbReference type="ARBA" id="ARBA00008853"/>
    </source>
</evidence>
<keyword evidence="3" id="KW-0862">Zinc</keyword>
<evidence type="ECO:0000259" key="4">
    <source>
        <dbReference type="Pfam" id="PF08450"/>
    </source>
</evidence>
<dbReference type="GO" id="GO:0019853">
    <property type="term" value="P:L-ascorbic acid biosynthetic process"/>
    <property type="evidence" value="ECO:0007669"/>
    <property type="project" value="TreeGrafter"/>
</dbReference>
<protein>
    <recommendedName>
        <fullName evidence="4">SMP-30/Gluconolactonase/LRE-like region domain-containing protein</fullName>
    </recommendedName>
</protein>
<reference evidence="5 6" key="1">
    <citation type="submission" date="2016-10" db="EMBL/GenBank/DDBJ databases">
        <title>Genome sequence of the basidiomycete white-rot fungus Trametes pubescens.</title>
        <authorList>
            <person name="Makela M.R."/>
            <person name="Granchi Z."/>
            <person name="Peng M."/>
            <person name="De Vries R.P."/>
            <person name="Grigoriev I."/>
            <person name="Riley R."/>
            <person name="Hilden K."/>
        </authorList>
    </citation>
    <scope>NUCLEOTIDE SEQUENCE [LARGE SCALE GENOMIC DNA]</scope>
    <source>
        <strain evidence="5 6">FBCC735</strain>
    </source>
</reference>
<feature type="binding site" evidence="3">
    <location>
        <position position="12"/>
    </location>
    <ligand>
        <name>a divalent metal cation</name>
        <dbReference type="ChEBI" id="CHEBI:60240"/>
    </ligand>
</feature>
<dbReference type="Gene3D" id="2.120.10.30">
    <property type="entry name" value="TolB, C-terminal domain"/>
    <property type="match status" value="1"/>
</dbReference>
<keyword evidence="3" id="KW-0479">Metal-binding</keyword>
<evidence type="ECO:0000256" key="2">
    <source>
        <dbReference type="PIRSR" id="PIRSR605511-1"/>
    </source>
</evidence>
<dbReference type="PANTHER" id="PTHR10907">
    <property type="entry name" value="REGUCALCIN"/>
    <property type="match status" value="1"/>
</dbReference>
<comment type="caution">
    <text evidence="5">The sequence shown here is derived from an EMBL/GenBank/DDBJ whole genome shotgun (WGS) entry which is preliminary data.</text>
</comment>
<dbReference type="STRING" id="154538.A0A1M2V5V1"/>
<dbReference type="InterPro" id="IPR013658">
    <property type="entry name" value="SGL"/>
</dbReference>
<dbReference type="SUPFAM" id="SSF63829">
    <property type="entry name" value="Calcium-dependent phosphotriesterase"/>
    <property type="match status" value="1"/>
</dbReference>
<dbReference type="PANTHER" id="PTHR10907:SF47">
    <property type="entry name" value="REGUCALCIN"/>
    <property type="match status" value="1"/>
</dbReference>
<dbReference type="InterPro" id="IPR005511">
    <property type="entry name" value="SMP-30"/>
</dbReference>
<comment type="similarity">
    <text evidence="1">Belongs to the SMP-30/CGR1 family.</text>
</comment>
<gene>
    <name evidence="5" type="ORF">TRAPUB_6363</name>
</gene>
<evidence type="ECO:0000256" key="3">
    <source>
        <dbReference type="PIRSR" id="PIRSR605511-2"/>
    </source>
</evidence>
<dbReference type="EMBL" id="MNAD01001636">
    <property type="protein sequence ID" value="OJT03020.1"/>
    <property type="molecule type" value="Genomic_DNA"/>
</dbReference>
<sequence length="129" mass="13609">MSQGLPEGTYPDGLCIDKDGGVWSARWGGSRIIRYSRDGEMDVEVFFPKALNITACTFGGKQAAALAIHASLTPRAGPNGDQLYVTTAHCGACGGDATRQADYPDSGNLFVVDLSGAFVGGEWRFKFAG</sequence>
<dbReference type="GO" id="GO:0004341">
    <property type="term" value="F:gluconolactonase activity"/>
    <property type="evidence" value="ECO:0007669"/>
    <property type="project" value="TreeGrafter"/>
</dbReference>
<dbReference type="OrthoDB" id="423498at2759"/>
<dbReference type="InterPro" id="IPR011042">
    <property type="entry name" value="6-blade_b-propeller_TolB-like"/>
</dbReference>
<dbReference type="PRINTS" id="PR01790">
    <property type="entry name" value="SMP30FAMILY"/>
</dbReference>
<dbReference type="GO" id="GO:0005509">
    <property type="term" value="F:calcium ion binding"/>
    <property type="evidence" value="ECO:0007669"/>
    <property type="project" value="TreeGrafter"/>
</dbReference>
<name>A0A1M2V5V1_TRAPU</name>
<keyword evidence="6" id="KW-1185">Reference proteome</keyword>
<evidence type="ECO:0000313" key="6">
    <source>
        <dbReference type="Proteomes" id="UP000184267"/>
    </source>
</evidence>
<accession>A0A1M2V5V1</accession>
<dbReference type="Proteomes" id="UP000184267">
    <property type="component" value="Unassembled WGS sequence"/>
</dbReference>
<feature type="active site" description="Proton donor/acceptor" evidence="2">
    <location>
        <position position="12"/>
    </location>
</feature>
<feature type="domain" description="SMP-30/Gluconolactonase/LRE-like region" evidence="4">
    <location>
        <begin position="9"/>
        <end position="68"/>
    </location>
</feature>
<organism evidence="5 6">
    <name type="scientific">Trametes pubescens</name>
    <name type="common">White-rot fungus</name>
    <dbReference type="NCBI Taxonomy" id="154538"/>
    <lineage>
        <taxon>Eukaryota</taxon>
        <taxon>Fungi</taxon>
        <taxon>Dikarya</taxon>
        <taxon>Basidiomycota</taxon>
        <taxon>Agaricomycotina</taxon>
        <taxon>Agaricomycetes</taxon>
        <taxon>Polyporales</taxon>
        <taxon>Polyporaceae</taxon>
        <taxon>Trametes</taxon>
    </lineage>
</organism>